<organism evidence="1 2">
    <name type="scientific">Smittium culicis</name>
    <dbReference type="NCBI Taxonomy" id="133412"/>
    <lineage>
        <taxon>Eukaryota</taxon>
        <taxon>Fungi</taxon>
        <taxon>Fungi incertae sedis</taxon>
        <taxon>Zoopagomycota</taxon>
        <taxon>Kickxellomycotina</taxon>
        <taxon>Harpellomycetes</taxon>
        <taxon>Harpellales</taxon>
        <taxon>Legeriomycetaceae</taxon>
        <taxon>Smittium</taxon>
    </lineage>
</organism>
<evidence type="ECO:0000313" key="1">
    <source>
        <dbReference type="EMBL" id="OMJ13526.1"/>
    </source>
</evidence>
<protein>
    <submittedName>
        <fullName evidence="1">Uncharacterized protein</fullName>
    </submittedName>
</protein>
<name>A0A1R1XG02_9FUNG</name>
<accession>A0A1R1XG02</accession>
<reference evidence="2" key="1">
    <citation type="submission" date="2017-01" db="EMBL/GenBank/DDBJ databases">
        <authorList>
            <person name="Wang Y."/>
            <person name="White M."/>
            <person name="Kvist S."/>
            <person name="Moncalvo J.-M."/>
        </authorList>
    </citation>
    <scope>NUCLEOTIDE SEQUENCE [LARGE SCALE GENOMIC DNA]</scope>
    <source>
        <strain evidence="2">ID-206-W2</strain>
    </source>
</reference>
<dbReference type="EMBL" id="LSSM01005043">
    <property type="protein sequence ID" value="OMJ13526.1"/>
    <property type="molecule type" value="Genomic_DNA"/>
</dbReference>
<keyword evidence="2" id="KW-1185">Reference proteome</keyword>
<comment type="caution">
    <text evidence="1">The sequence shown here is derived from an EMBL/GenBank/DDBJ whole genome shotgun (WGS) entry which is preliminary data.</text>
</comment>
<sequence>MEQLLMRILLQIFHRSGRTNPVDYISQNTKELCPEETTLKLFGIDVVNENVIREFIQNMKYPVSYDETQRKKLNNYS</sequence>
<gene>
    <name evidence="1" type="ORF">AYI69_g8972</name>
</gene>
<dbReference type="Proteomes" id="UP000187429">
    <property type="component" value="Unassembled WGS sequence"/>
</dbReference>
<dbReference type="AlphaFoldDB" id="A0A1R1XG02"/>
<evidence type="ECO:0000313" key="2">
    <source>
        <dbReference type="Proteomes" id="UP000187429"/>
    </source>
</evidence>
<proteinExistence type="predicted"/>